<dbReference type="CDD" id="cd01673">
    <property type="entry name" value="dNK"/>
    <property type="match status" value="1"/>
</dbReference>
<comment type="similarity">
    <text evidence="2">Belongs to the HPPK family.</text>
</comment>
<reference evidence="15 16" key="1">
    <citation type="submission" date="2019-04" db="EMBL/GenBank/DDBJ databases">
        <title>Draft genome sequence of Robertkochia marina CC-AMO-30D.</title>
        <authorList>
            <person name="Hameed A."/>
            <person name="Lin S.-Y."/>
            <person name="Shahina M."/>
            <person name="Lai W.-A."/>
            <person name="Young C.-C."/>
        </authorList>
    </citation>
    <scope>NUCLEOTIDE SEQUENCE [LARGE SCALE GENOMIC DNA]</scope>
    <source>
        <strain evidence="15 16">CC-AMO-30D</strain>
    </source>
</reference>
<comment type="pathway">
    <text evidence="1">Cofactor biosynthesis; tetrahydrofolate biosynthesis; 2-amino-4-hydroxy-6-hydroxymethyl-7,8-dihydropteridine diphosphate from 7,8-dihydroneopterin triphosphate: step 4/4.</text>
</comment>
<evidence type="ECO:0000256" key="1">
    <source>
        <dbReference type="ARBA" id="ARBA00005051"/>
    </source>
</evidence>
<dbReference type="SUPFAM" id="SSF55083">
    <property type="entry name" value="6-hydroxymethyl-7,8-dihydropterin pyrophosphokinase, HPPK"/>
    <property type="match status" value="1"/>
</dbReference>
<dbReference type="GO" id="GO:0046654">
    <property type="term" value="P:tetrahydrofolate biosynthetic process"/>
    <property type="evidence" value="ECO:0007669"/>
    <property type="project" value="UniProtKB-UniPathway"/>
</dbReference>
<keyword evidence="8" id="KW-0067">ATP-binding</keyword>
<dbReference type="Gene3D" id="3.40.50.300">
    <property type="entry name" value="P-loop containing nucleotide triphosphate hydrolases"/>
    <property type="match status" value="1"/>
</dbReference>
<dbReference type="NCBIfam" id="TIGR01498">
    <property type="entry name" value="folK"/>
    <property type="match status" value="1"/>
</dbReference>
<dbReference type="Pfam" id="PF01288">
    <property type="entry name" value="HPPK"/>
    <property type="match status" value="1"/>
</dbReference>
<dbReference type="AlphaFoldDB" id="A0A4S3M1Q0"/>
<keyword evidence="5 15" id="KW-0808">Transferase</keyword>
<keyword evidence="7 15" id="KW-0418">Kinase</keyword>
<dbReference type="PANTHER" id="PTHR43071">
    <property type="entry name" value="2-AMINO-4-HYDROXY-6-HYDROXYMETHYLDIHYDROPTERIDINE PYROPHOSPHOKINASE"/>
    <property type="match status" value="1"/>
</dbReference>
<dbReference type="GO" id="GO:0046656">
    <property type="term" value="P:folic acid biosynthetic process"/>
    <property type="evidence" value="ECO:0007669"/>
    <property type="project" value="UniProtKB-KW"/>
</dbReference>
<evidence type="ECO:0000256" key="11">
    <source>
        <dbReference type="ARBA" id="ARBA00029766"/>
    </source>
</evidence>
<comment type="function">
    <text evidence="10">Catalyzes the transfer of pyrophosphate from adenosine triphosphate (ATP) to 6-hydroxymethyl-7,8-dihydropterin, an enzymatic step in folate biosynthesis pathway.</text>
</comment>
<comment type="caution">
    <text evidence="15">The sequence shown here is derived from an EMBL/GenBank/DDBJ whole genome shotgun (WGS) entry which is preliminary data.</text>
</comment>
<dbReference type="InterPro" id="IPR035907">
    <property type="entry name" value="Hppk_sf"/>
</dbReference>
<dbReference type="Gene3D" id="3.30.70.560">
    <property type="entry name" value="7,8-Dihydro-6-hydroxymethylpterin-pyrophosphokinase HPPK"/>
    <property type="match status" value="1"/>
</dbReference>
<dbReference type="InterPro" id="IPR000550">
    <property type="entry name" value="Hppk"/>
</dbReference>
<evidence type="ECO:0000256" key="8">
    <source>
        <dbReference type="ARBA" id="ARBA00022840"/>
    </source>
</evidence>
<keyword evidence="16" id="KW-1185">Reference proteome</keyword>
<name>A0A4S3M1Q0_9FLAO</name>
<evidence type="ECO:0000259" key="14">
    <source>
        <dbReference type="Pfam" id="PF01712"/>
    </source>
</evidence>
<dbReference type="CDD" id="cd00483">
    <property type="entry name" value="HPPK"/>
    <property type="match status" value="1"/>
</dbReference>
<sequence>MKQFKRAHISLGSNTGDRLENLKKAVSLIKQRAGKVLKVSPVYETPAWGFEGDDFLNACLTLDTELHPQELLEVLLSAETALGRIRTTEAGYQPRSIDLDILFYDGAIIDEPELKIPHPHIKDRKFILQPLADIAPELEHPVFKKDIISLLDECADTSTLTKTTKSLTCTLNDFSGFNYIAIEGNIGAGKTTLANMLSTDFNGKLLLEQFADNPFLPRFYEDKDRYAFPLEMSFLAERYQQFLNDSNQKDLFKTFMVSDYDIYKSLIFARVTLQDEEFKLYRRLFSLMYKDVTKPDIYIYLYQSTERLLENIKKRGRSYEQQIDPEYLRNINKAYLDFIKTQPQLNALIIDITDLDFVKNTQDYQYIIDEIHGFRDKR</sequence>
<dbReference type="GO" id="GO:0003848">
    <property type="term" value="F:2-amino-4-hydroxy-6-hydroxymethyldihydropteridine diphosphokinase activity"/>
    <property type="evidence" value="ECO:0007669"/>
    <property type="project" value="UniProtKB-EC"/>
</dbReference>
<evidence type="ECO:0000313" key="16">
    <source>
        <dbReference type="Proteomes" id="UP000305939"/>
    </source>
</evidence>
<dbReference type="GO" id="GO:0005524">
    <property type="term" value="F:ATP binding"/>
    <property type="evidence" value="ECO:0007669"/>
    <property type="project" value="UniProtKB-KW"/>
</dbReference>
<feature type="domain" description="7,8-dihydro-6-hydroxymethylpterin-pyrophosphokinase" evidence="13">
    <location>
        <begin position="9"/>
        <end position="136"/>
    </location>
</feature>
<evidence type="ECO:0000259" key="13">
    <source>
        <dbReference type="Pfam" id="PF01288"/>
    </source>
</evidence>
<dbReference type="RefSeq" id="WP_136334466.1">
    <property type="nucleotide sequence ID" value="NZ_QXMP01000004.1"/>
</dbReference>
<keyword evidence="6" id="KW-0547">Nucleotide-binding</keyword>
<accession>A0A4S3M1Q0</accession>
<dbReference type="OrthoDB" id="9776634at2"/>
<dbReference type="GO" id="GO:0016301">
    <property type="term" value="F:kinase activity"/>
    <property type="evidence" value="ECO:0007669"/>
    <property type="project" value="UniProtKB-KW"/>
</dbReference>
<evidence type="ECO:0000256" key="3">
    <source>
        <dbReference type="ARBA" id="ARBA00013253"/>
    </source>
</evidence>
<dbReference type="InterPro" id="IPR027417">
    <property type="entry name" value="P-loop_NTPase"/>
</dbReference>
<evidence type="ECO:0000256" key="6">
    <source>
        <dbReference type="ARBA" id="ARBA00022741"/>
    </source>
</evidence>
<keyword evidence="9" id="KW-0289">Folate biosynthesis</keyword>
<dbReference type="PANTHER" id="PTHR43071:SF1">
    <property type="entry name" value="2-AMINO-4-HYDROXY-6-HYDROXYMETHYLDIHYDROPTERIDINE PYROPHOSPHOKINASE"/>
    <property type="match status" value="1"/>
</dbReference>
<organism evidence="15 16">
    <name type="scientific">Robertkochia marina</name>
    <dbReference type="NCBI Taxonomy" id="1227945"/>
    <lineage>
        <taxon>Bacteria</taxon>
        <taxon>Pseudomonadati</taxon>
        <taxon>Bacteroidota</taxon>
        <taxon>Flavobacteriia</taxon>
        <taxon>Flavobacteriales</taxon>
        <taxon>Flavobacteriaceae</taxon>
        <taxon>Robertkochia</taxon>
    </lineage>
</organism>
<dbReference type="InterPro" id="IPR031314">
    <property type="entry name" value="DNK_dom"/>
</dbReference>
<evidence type="ECO:0000256" key="7">
    <source>
        <dbReference type="ARBA" id="ARBA00022777"/>
    </source>
</evidence>
<evidence type="ECO:0000256" key="12">
    <source>
        <dbReference type="ARBA" id="ARBA00033413"/>
    </source>
</evidence>
<evidence type="ECO:0000256" key="2">
    <source>
        <dbReference type="ARBA" id="ARBA00005810"/>
    </source>
</evidence>
<dbReference type="EMBL" id="SSMC01000001">
    <property type="protein sequence ID" value="THD68976.1"/>
    <property type="molecule type" value="Genomic_DNA"/>
</dbReference>
<evidence type="ECO:0000313" key="15">
    <source>
        <dbReference type="EMBL" id="THD68976.1"/>
    </source>
</evidence>
<protein>
    <recommendedName>
        <fullName evidence="4">2-amino-4-hydroxy-6-hydroxymethyldihydropteridine pyrophosphokinase</fullName>
        <ecNumber evidence="3">2.7.6.3</ecNumber>
    </recommendedName>
    <alternativeName>
        <fullName evidence="11">6-hydroxymethyl-7,8-dihydropterin pyrophosphokinase</fullName>
    </alternativeName>
    <alternativeName>
        <fullName evidence="12">7,8-dihydro-6-hydroxymethylpterin-pyrophosphokinase</fullName>
    </alternativeName>
</protein>
<dbReference type="Pfam" id="PF01712">
    <property type="entry name" value="dNK"/>
    <property type="match status" value="1"/>
</dbReference>
<proteinExistence type="inferred from homology"/>
<feature type="domain" description="Deoxynucleoside kinase" evidence="14">
    <location>
        <begin position="180"/>
        <end position="372"/>
    </location>
</feature>
<evidence type="ECO:0000256" key="9">
    <source>
        <dbReference type="ARBA" id="ARBA00022909"/>
    </source>
</evidence>
<dbReference type="SUPFAM" id="SSF52540">
    <property type="entry name" value="P-loop containing nucleoside triphosphate hydrolases"/>
    <property type="match status" value="1"/>
</dbReference>
<dbReference type="EC" id="2.7.6.3" evidence="3"/>
<evidence type="ECO:0000256" key="4">
    <source>
        <dbReference type="ARBA" id="ARBA00016218"/>
    </source>
</evidence>
<evidence type="ECO:0000256" key="10">
    <source>
        <dbReference type="ARBA" id="ARBA00029409"/>
    </source>
</evidence>
<gene>
    <name evidence="15" type="primary">folK</name>
    <name evidence="15" type="ORF">E7Z59_01190</name>
</gene>
<evidence type="ECO:0000256" key="5">
    <source>
        <dbReference type="ARBA" id="ARBA00022679"/>
    </source>
</evidence>
<dbReference type="Proteomes" id="UP000305939">
    <property type="component" value="Unassembled WGS sequence"/>
</dbReference>
<dbReference type="UniPathway" id="UPA00077">
    <property type="reaction ID" value="UER00155"/>
</dbReference>